<feature type="domain" description="Pyruvate carboxyltransferase" evidence="10">
    <location>
        <begin position="6"/>
        <end position="271"/>
    </location>
</feature>
<dbReference type="Pfam" id="PF22617">
    <property type="entry name" value="HCS_D2"/>
    <property type="match status" value="1"/>
</dbReference>
<keyword evidence="5 9" id="KW-0808">Transferase</keyword>
<evidence type="ECO:0000256" key="4">
    <source>
        <dbReference type="ARBA" id="ARBA00022624"/>
    </source>
</evidence>
<evidence type="ECO:0000256" key="3">
    <source>
        <dbReference type="ARBA" id="ARBA00022605"/>
    </source>
</evidence>
<dbReference type="NCBIfam" id="TIGR00977">
    <property type="entry name" value="citramal_synth"/>
    <property type="match status" value="1"/>
</dbReference>
<dbReference type="Pfam" id="PF00682">
    <property type="entry name" value="HMGL-like"/>
    <property type="match status" value="1"/>
</dbReference>
<dbReference type="InterPro" id="IPR013709">
    <property type="entry name" value="2-isopropylmalate_synth_dimer"/>
</dbReference>
<dbReference type="InterPro" id="IPR054691">
    <property type="entry name" value="LeuA/HCS_post-cat"/>
</dbReference>
<evidence type="ECO:0000256" key="8">
    <source>
        <dbReference type="NCBIfam" id="TIGR00977"/>
    </source>
</evidence>
<dbReference type="OrthoDB" id="9803573at2"/>
<dbReference type="Pfam" id="PF08502">
    <property type="entry name" value="LeuA_dimer"/>
    <property type="match status" value="1"/>
</dbReference>
<dbReference type="GO" id="GO:0003852">
    <property type="term" value="F:2-isopropylmalate synthase activity"/>
    <property type="evidence" value="ECO:0007669"/>
    <property type="project" value="InterPro"/>
</dbReference>
<dbReference type="EC" id="2.3.3.21" evidence="8"/>
<keyword evidence="12" id="KW-1185">Reference proteome</keyword>
<evidence type="ECO:0000313" key="12">
    <source>
        <dbReference type="Proteomes" id="UP000199647"/>
    </source>
</evidence>
<protein>
    <recommendedName>
        <fullName evidence="8">Citramalate synthase</fullName>
        <ecNumber evidence="8">2.3.3.21</ecNumber>
    </recommendedName>
</protein>
<dbReference type="CDD" id="cd07941">
    <property type="entry name" value="DRE_TIM_LeuA3"/>
    <property type="match status" value="1"/>
</dbReference>
<dbReference type="Gene3D" id="3.20.20.70">
    <property type="entry name" value="Aldolase class I"/>
    <property type="match status" value="1"/>
</dbReference>
<dbReference type="SUPFAM" id="SSF51569">
    <property type="entry name" value="Aldolase"/>
    <property type="match status" value="1"/>
</dbReference>
<comment type="catalytic activity">
    <reaction evidence="7">
        <text>pyruvate + acetyl-CoA + H2O = (3R)-citramalate + CoA + H(+)</text>
        <dbReference type="Rhea" id="RHEA:19045"/>
        <dbReference type="ChEBI" id="CHEBI:15361"/>
        <dbReference type="ChEBI" id="CHEBI:15377"/>
        <dbReference type="ChEBI" id="CHEBI:15378"/>
        <dbReference type="ChEBI" id="CHEBI:30934"/>
        <dbReference type="ChEBI" id="CHEBI:57287"/>
        <dbReference type="ChEBI" id="CHEBI:57288"/>
        <dbReference type="EC" id="2.3.3.21"/>
    </reaction>
</comment>
<dbReference type="UniPathway" id="UPA00047">
    <property type="reaction ID" value="UER00066"/>
</dbReference>
<dbReference type="Gene3D" id="1.10.238.260">
    <property type="match status" value="1"/>
</dbReference>
<evidence type="ECO:0000256" key="2">
    <source>
        <dbReference type="ARBA" id="ARBA00006154"/>
    </source>
</evidence>
<keyword evidence="6" id="KW-0100">Branched-chain amino acid biosynthesis</keyword>
<dbReference type="SUPFAM" id="SSF110921">
    <property type="entry name" value="2-isopropylmalate synthase LeuA, allosteric (dimerisation) domain"/>
    <property type="match status" value="1"/>
</dbReference>
<evidence type="ECO:0000259" key="10">
    <source>
        <dbReference type="PROSITE" id="PS50991"/>
    </source>
</evidence>
<dbReference type="GO" id="GO:0043714">
    <property type="term" value="F:(R)-citramalate synthase activity"/>
    <property type="evidence" value="ECO:0007669"/>
    <property type="project" value="UniProtKB-UniRule"/>
</dbReference>
<dbReference type="InterPro" id="IPR005675">
    <property type="entry name" value="Citramal_synthase"/>
</dbReference>
<comment type="pathway">
    <text evidence="1">Amino-acid biosynthesis; L-isoleucine biosynthesis; 2-oxobutanoate from pyruvate: step 1/3.</text>
</comment>
<dbReference type="InterPro" id="IPR000891">
    <property type="entry name" value="PYR_CT"/>
</dbReference>
<dbReference type="AlphaFoldDB" id="A0A1H9JAT2"/>
<dbReference type="InterPro" id="IPR013785">
    <property type="entry name" value="Aldolase_TIM"/>
</dbReference>
<dbReference type="Proteomes" id="UP000199647">
    <property type="component" value="Unassembled WGS sequence"/>
</dbReference>
<dbReference type="PANTHER" id="PTHR43538:SF1">
    <property type="entry name" value="(R)-CITRAMALATE SYNTHASE"/>
    <property type="match status" value="1"/>
</dbReference>
<dbReference type="SMART" id="SM00917">
    <property type="entry name" value="LeuA_dimer"/>
    <property type="match status" value="1"/>
</dbReference>
<comment type="similarity">
    <text evidence="2 9">Belongs to the alpha-IPM synthase/homocitrate synthase family.</text>
</comment>
<dbReference type="Gene3D" id="3.30.160.270">
    <property type="match status" value="1"/>
</dbReference>
<organism evidence="11 12">
    <name type="scientific">Faunimonas pinastri</name>
    <dbReference type="NCBI Taxonomy" id="1855383"/>
    <lineage>
        <taxon>Bacteria</taxon>
        <taxon>Pseudomonadati</taxon>
        <taxon>Pseudomonadota</taxon>
        <taxon>Alphaproteobacteria</taxon>
        <taxon>Hyphomicrobiales</taxon>
        <taxon>Afifellaceae</taxon>
        <taxon>Faunimonas</taxon>
    </lineage>
</organism>
<keyword evidence="4" id="KW-0412">Isoleucine biosynthesis</keyword>
<dbReference type="STRING" id="1855383.SAMN05216548_10859"/>
<dbReference type="EMBL" id="FOFG01000008">
    <property type="protein sequence ID" value="SEQ83898.1"/>
    <property type="molecule type" value="Genomic_DNA"/>
</dbReference>
<dbReference type="InterPro" id="IPR002034">
    <property type="entry name" value="AIPM/Hcit_synth_CS"/>
</dbReference>
<evidence type="ECO:0000256" key="5">
    <source>
        <dbReference type="ARBA" id="ARBA00022679"/>
    </source>
</evidence>
<evidence type="ECO:0000256" key="6">
    <source>
        <dbReference type="ARBA" id="ARBA00023304"/>
    </source>
</evidence>
<accession>A0A1H9JAT2</accession>
<dbReference type="RefSeq" id="WP_092496832.1">
    <property type="nucleotide sequence ID" value="NZ_FOFG01000008.1"/>
</dbReference>
<evidence type="ECO:0000313" key="11">
    <source>
        <dbReference type="EMBL" id="SEQ83898.1"/>
    </source>
</evidence>
<dbReference type="PANTHER" id="PTHR43538">
    <property type="entry name" value="ALPHA-IPM SYNTHASE/HOMOCITRATE SYNTHASE"/>
    <property type="match status" value="1"/>
</dbReference>
<dbReference type="GO" id="GO:0009097">
    <property type="term" value="P:isoleucine biosynthetic process"/>
    <property type="evidence" value="ECO:0007669"/>
    <property type="project" value="UniProtKB-UniRule"/>
</dbReference>
<dbReference type="PROSITE" id="PS50991">
    <property type="entry name" value="PYR_CT"/>
    <property type="match status" value="1"/>
</dbReference>
<sequence length="539" mass="58827">MSRERLYLFDTTLRDGQQTPGIDFSAEDKAMIARMLDDLGIDYVEGGYPGANPADTSFFREKRTKRAAFTAFGMTKRAGRSVENDPGVQMLLQAEADAICFVAKAWDYHVRVALGCTDEENLDGVRQTIEAAVAHGRIAMLDCEHFFDGYKANRDYALAVARTALEAGARWVVLCDTNGGTLPHEIDAIVRDVASVVPGERLGIHAHNDTGQAIANSLAAVRAGARQIQGTLNGIGERCGNADLVTLIPTLMLKPLYRDAFEIGVTEEGLRGLTHLSRAFDEMLNRAPNRQQPYVGSSAFATKAGIHASALLKEPETYEHVPPEAVGNRRRVLVSDQAGKSNLVAELERFGIDFDRRDPRLDGLLSEIKQREAQGYAYEGADASLELLARRRLGSVPTFFRVEAFRVNIERRYDAHGELKTFSEAVVKVNVGGDIRMSVAEGSNGPVNALDLALRKDMGELNAYIDDLELVDFKVRILNGGTEAITRVLIESRDGQGNRWLTVGVSPNIIDASFEAMLDAVNYKLLKAGAADGLAVAAE</sequence>
<evidence type="ECO:0000256" key="7">
    <source>
        <dbReference type="ARBA" id="ARBA00048263"/>
    </source>
</evidence>
<dbReference type="GO" id="GO:0009098">
    <property type="term" value="P:L-leucine biosynthetic process"/>
    <property type="evidence" value="ECO:0007669"/>
    <property type="project" value="InterPro"/>
</dbReference>
<name>A0A1H9JAT2_9HYPH</name>
<evidence type="ECO:0000256" key="9">
    <source>
        <dbReference type="RuleBase" id="RU003523"/>
    </source>
</evidence>
<proteinExistence type="inferred from homology"/>
<evidence type="ECO:0000256" key="1">
    <source>
        <dbReference type="ARBA" id="ARBA00004743"/>
    </source>
</evidence>
<dbReference type="PROSITE" id="PS00816">
    <property type="entry name" value="AIPM_HOMOCIT_SYNTH_2"/>
    <property type="match status" value="1"/>
</dbReference>
<dbReference type="InterPro" id="IPR036230">
    <property type="entry name" value="LeuA_allosteric_dom_sf"/>
</dbReference>
<reference evidence="11 12" key="1">
    <citation type="submission" date="2016-10" db="EMBL/GenBank/DDBJ databases">
        <authorList>
            <person name="de Groot N.N."/>
        </authorList>
    </citation>
    <scope>NUCLEOTIDE SEQUENCE [LARGE SCALE GENOMIC DNA]</scope>
    <source>
        <strain evidence="11 12">A52C2</strain>
    </source>
</reference>
<gene>
    <name evidence="11" type="ORF">SAMN05216548_10859</name>
</gene>
<keyword evidence="3" id="KW-0028">Amino-acid biosynthesis</keyword>
<dbReference type="PROSITE" id="PS00815">
    <property type="entry name" value="AIPM_HOMOCIT_SYNTH_1"/>
    <property type="match status" value="1"/>
</dbReference>